<evidence type="ECO:0008006" key="3">
    <source>
        <dbReference type="Google" id="ProtNLM"/>
    </source>
</evidence>
<keyword evidence="2" id="KW-1185">Reference proteome</keyword>
<dbReference type="InterPro" id="IPR032675">
    <property type="entry name" value="LRR_dom_sf"/>
</dbReference>
<reference evidence="1 2" key="1">
    <citation type="journal article" date="2015" name="Genome Biol. Evol.">
        <title>Phylogenomic analyses indicate that early fungi evolved digesting cell walls of algal ancestors of land plants.</title>
        <authorList>
            <person name="Chang Y."/>
            <person name="Wang S."/>
            <person name="Sekimoto S."/>
            <person name="Aerts A.L."/>
            <person name="Choi C."/>
            <person name="Clum A."/>
            <person name="LaButti K.M."/>
            <person name="Lindquist E.A."/>
            <person name="Yee Ngan C."/>
            <person name="Ohm R.A."/>
            <person name="Salamov A.A."/>
            <person name="Grigoriev I.V."/>
            <person name="Spatafora J.W."/>
            <person name="Berbee M.L."/>
        </authorList>
    </citation>
    <scope>NUCLEOTIDE SEQUENCE [LARGE SCALE GENOMIC DNA]</scope>
    <source>
        <strain evidence="1 2">NRRL 28638</strain>
    </source>
</reference>
<protein>
    <recommendedName>
        <fullName evidence="3">F-box domain-containing protein</fullName>
    </recommendedName>
</protein>
<sequence>MVQEFKWIIEEIQKKSHTKISISKKSKTIKKASTEIHKKVESVKYSDIWGVSPIFNTIVSYVDNKNLAQFNAASKKMHQLTNPVIHRSLRLMRDYVIRKKELNRFTPAAGREAEISECIKNNSKYAHLVKEISLSTRMKPVKTIEFFNIFKFLTKLDINATGLTQGQFIRMIKPLTQLQELNMDNVWITERNKNLIKKVDMCLPTTLIKLTIDRLYHYDNPALFIQFINSHDKLEEFKFTAGYFTNIFSPFQKNYSSMRKFEYSNSKLENYENLLNFIKLNPQLHSLHLELDCLNEKITDYINQYSVNLEELSLCKVRNYNEVNPILILKFKCPTIIKKLKLNCEDLSESSLNSILTNFPQLRELEVFLPYEWRSWGKLISTKCVNLEKLTINPSIAIYGEDKATFIQEFYKSEFLTNRSIITGTLTQLTFYGFDFVDSKAEYFNMFKNLKIIKFSQLIDDDDINNAWPNYNMKKVRNNYRIDIELTKIQ</sequence>
<organism evidence="1 2">
    <name type="scientific">Conidiobolus coronatus (strain ATCC 28846 / CBS 209.66 / NRRL 28638)</name>
    <name type="common">Delacroixia coronata</name>
    <dbReference type="NCBI Taxonomy" id="796925"/>
    <lineage>
        <taxon>Eukaryota</taxon>
        <taxon>Fungi</taxon>
        <taxon>Fungi incertae sedis</taxon>
        <taxon>Zoopagomycota</taxon>
        <taxon>Entomophthoromycotina</taxon>
        <taxon>Entomophthoromycetes</taxon>
        <taxon>Entomophthorales</taxon>
        <taxon>Ancylistaceae</taxon>
        <taxon>Conidiobolus</taxon>
    </lineage>
</organism>
<name>A0A137NSZ3_CONC2</name>
<dbReference type="SUPFAM" id="SSF52047">
    <property type="entry name" value="RNI-like"/>
    <property type="match status" value="1"/>
</dbReference>
<evidence type="ECO:0000313" key="2">
    <source>
        <dbReference type="Proteomes" id="UP000070444"/>
    </source>
</evidence>
<proteinExistence type="predicted"/>
<dbReference type="Proteomes" id="UP000070444">
    <property type="component" value="Unassembled WGS sequence"/>
</dbReference>
<gene>
    <name evidence="1" type="ORF">CONCODRAFT_12509</name>
</gene>
<evidence type="ECO:0000313" key="1">
    <source>
        <dbReference type="EMBL" id="KXN65804.1"/>
    </source>
</evidence>
<dbReference type="AlphaFoldDB" id="A0A137NSZ3"/>
<dbReference type="EMBL" id="KQ964814">
    <property type="protein sequence ID" value="KXN65804.1"/>
    <property type="molecule type" value="Genomic_DNA"/>
</dbReference>
<dbReference type="Gene3D" id="3.80.10.10">
    <property type="entry name" value="Ribonuclease Inhibitor"/>
    <property type="match status" value="1"/>
</dbReference>
<accession>A0A137NSZ3</accession>